<dbReference type="AlphaFoldDB" id="L0R816"/>
<dbReference type="EMBL" id="HF547965">
    <property type="protein sequence ID" value="CCO13676.1"/>
    <property type="molecule type" value="Genomic_DNA"/>
</dbReference>
<name>L0R816_HUMAN</name>
<sequence>MAPTQMLEICMATLLCTMPLIMRIYQWQENCLHMVQILKQEARMDIHHFYSL</sequence>
<accession>L0R816</accession>
<proteinExistence type="predicted"/>
<evidence type="ECO:0000313" key="1">
    <source>
        <dbReference type="EMBL" id="CCO13676.1"/>
    </source>
</evidence>
<dbReference type="OrthoDB" id="10251692at2759"/>
<gene>
    <name evidence="1" type="primary">ANKRD62</name>
</gene>
<reference evidence="1" key="1">
    <citation type="submission" date="2012-10" db="EMBL/GenBank/DDBJ databases">
        <title>Direct identification of alternative open reading frame translation products in human.</title>
        <authorList>
            <person name="Vanderperre B."/>
            <person name="Lucier J.-F."/>
            <person name="Motard J."/>
            <person name="Tremblay G."/>
            <person name="Vanderperre S."/>
            <person name="Wisztorski M."/>
            <person name="Salzet M."/>
            <person name="Boisvert F.-M."/>
            <person name="Roucou X."/>
        </authorList>
    </citation>
    <scope>NUCLEOTIDE SEQUENCE</scope>
</reference>
<protein>
    <submittedName>
        <fullName evidence="1">Alternative protein ANKRD62</fullName>
    </submittedName>
</protein>
<organism evidence="1">
    <name type="scientific">Homo sapiens</name>
    <name type="common">Human</name>
    <dbReference type="NCBI Taxonomy" id="9606"/>
    <lineage>
        <taxon>Eukaryota</taxon>
        <taxon>Metazoa</taxon>
        <taxon>Chordata</taxon>
        <taxon>Craniata</taxon>
        <taxon>Vertebrata</taxon>
        <taxon>Euteleostomi</taxon>
        <taxon>Mammalia</taxon>
        <taxon>Eutheria</taxon>
        <taxon>Euarchontoglires</taxon>
        <taxon>Primates</taxon>
        <taxon>Haplorrhini</taxon>
        <taxon>Catarrhini</taxon>
        <taxon>Hominidae</taxon>
        <taxon>Homo</taxon>
    </lineage>
</organism>